<dbReference type="OrthoDB" id="1674075at2"/>
<feature type="transmembrane region" description="Helical" evidence="8">
    <location>
        <begin position="196"/>
        <end position="215"/>
    </location>
</feature>
<organism evidence="9 10">
    <name type="scientific">Lucifera butyrica</name>
    <dbReference type="NCBI Taxonomy" id="1351585"/>
    <lineage>
        <taxon>Bacteria</taxon>
        <taxon>Bacillati</taxon>
        <taxon>Bacillota</taxon>
        <taxon>Negativicutes</taxon>
        <taxon>Veillonellales</taxon>
        <taxon>Veillonellaceae</taxon>
        <taxon>Lucifera</taxon>
    </lineage>
</organism>
<feature type="transmembrane region" description="Helical" evidence="8">
    <location>
        <begin position="249"/>
        <end position="269"/>
    </location>
</feature>
<accession>A0A498R863</accession>
<sequence>MLSLVIALIVTLGVGYMLYKKYKPQGVLFAAGIILLFCAAIFGTSNIVTAKQSTGTVWLDIFVAAKLLFSSRLAGLGLTIMSIGGFVRYMENCGANKALVEMAAFPLKHVKSPMLIMVVAYIIGQIIDLFIPSHAGLGLLLMLTIYPIMVAGGLSKLTAVTIIATSKFTDIGPLSSNAILAATTAGLDPVTYFIKYQLYAVLPAIVVVGAAHYFAQPWWEKREKKFNINVFTEADESENQLDSNKKVPAIYAVLPMLPLFLVVIFSPFFHTGIKLDVVSAMILSTIVAMVFEFIFTHNAHLVLNDIMKFFEGMAKQFRVVVSLIISAELYGLGLVKIGAIDSLIALATGCSFSTHIIVLVIGLIMVMCAFIMGSGNAAFFAFASFAPKIAGVLHVDSVLILLPMELSAGFGRCMSPITAAIVAIASIAGVSPFHVAKRCAIPVILGFIVHMLAIYYYFL</sequence>
<keyword evidence="6 8" id="KW-1133">Transmembrane helix</keyword>
<dbReference type="InterPro" id="IPR004669">
    <property type="entry name" value="C4_dicarb_anaerob_car"/>
</dbReference>
<evidence type="ECO:0000256" key="2">
    <source>
        <dbReference type="ARBA" id="ARBA00005275"/>
    </source>
</evidence>
<feature type="transmembrane region" description="Helical" evidence="8">
    <location>
        <begin position="352"/>
        <end position="372"/>
    </location>
</feature>
<feature type="transmembrane region" description="Helical" evidence="8">
    <location>
        <begin position="440"/>
        <end position="458"/>
    </location>
</feature>
<keyword evidence="7 8" id="KW-0472">Membrane</keyword>
<keyword evidence="10" id="KW-1185">Reference proteome</keyword>
<evidence type="ECO:0000256" key="1">
    <source>
        <dbReference type="ARBA" id="ARBA00004651"/>
    </source>
</evidence>
<evidence type="ECO:0000256" key="3">
    <source>
        <dbReference type="ARBA" id="ARBA00022448"/>
    </source>
</evidence>
<keyword evidence="4" id="KW-1003">Cell membrane</keyword>
<gene>
    <name evidence="9" type="ORF">LUCI_2354</name>
</gene>
<evidence type="ECO:0000256" key="6">
    <source>
        <dbReference type="ARBA" id="ARBA00022989"/>
    </source>
</evidence>
<protein>
    <submittedName>
        <fullName evidence="9">C4-dicarboxylate anaerobic carrier</fullName>
    </submittedName>
</protein>
<feature type="transmembrane region" description="Helical" evidence="8">
    <location>
        <begin position="275"/>
        <end position="296"/>
    </location>
</feature>
<comment type="subcellular location">
    <subcellularLocation>
        <location evidence="1">Cell membrane</location>
        <topology evidence="1">Multi-pass membrane protein</topology>
    </subcellularLocation>
</comment>
<dbReference type="AlphaFoldDB" id="A0A498R863"/>
<feature type="transmembrane region" description="Helical" evidence="8">
    <location>
        <begin position="414"/>
        <end position="433"/>
    </location>
</feature>
<feature type="transmembrane region" description="Helical" evidence="8">
    <location>
        <begin position="379"/>
        <end position="402"/>
    </location>
</feature>
<evidence type="ECO:0000256" key="8">
    <source>
        <dbReference type="SAM" id="Phobius"/>
    </source>
</evidence>
<evidence type="ECO:0000256" key="4">
    <source>
        <dbReference type="ARBA" id="ARBA00022475"/>
    </source>
</evidence>
<dbReference type="EMBL" id="UPPP01000072">
    <property type="protein sequence ID" value="VBB07110.1"/>
    <property type="molecule type" value="Genomic_DNA"/>
</dbReference>
<dbReference type="GO" id="GO:0005886">
    <property type="term" value="C:plasma membrane"/>
    <property type="evidence" value="ECO:0007669"/>
    <property type="project" value="UniProtKB-SubCell"/>
</dbReference>
<feature type="transmembrane region" description="Helical" evidence="8">
    <location>
        <begin position="27"/>
        <end position="48"/>
    </location>
</feature>
<dbReference type="Pfam" id="PF03606">
    <property type="entry name" value="DcuC"/>
    <property type="match status" value="1"/>
</dbReference>
<evidence type="ECO:0000313" key="9">
    <source>
        <dbReference type="EMBL" id="VBB07110.1"/>
    </source>
</evidence>
<comment type="similarity">
    <text evidence="2">Belongs to the DcuC/DcuD transporter (TC 2.A.61) family.</text>
</comment>
<keyword evidence="3" id="KW-0813">Transport</keyword>
<evidence type="ECO:0000256" key="5">
    <source>
        <dbReference type="ARBA" id="ARBA00022692"/>
    </source>
</evidence>
<keyword evidence="5 8" id="KW-0812">Transmembrane</keyword>
<evidence type="ECO:0000256" key="7">
    <source>
        <dbReference type="ARBA" id="ARBA00023136"/>
    </source>
</evidence>
<reference evidence="9 10" key="1">
    <citation type="submission" date="2018-06" db="EMBL/GenBank/DDBJ databases">
        <authorList>
            <person name="Strepis N."/>
        </authorList>
    </citation>
    <scope>NUCLEOTIDE SEQUENCE [LARGE SCALE GENOMIC DNA]</scope>
    <source>
        <strain evidence="9">LUCI</strain>
    </source>
</reference>
<dbReference type="InterPro" id="IPR018385">
    <property type="entry name" value="C4_dicarb_anaerob_car-like"/>
</dbReference>
<name>A0A498R863_9FIRM</name>
<dbReference type="PANTHER" id="PTHR42002:SF2">
    <property type="entry name" value="ANAEROBIC C4-DICARBOXYLATE TRANSPORTER DCUC-RELATED"/>
    <property type="match status" value="1"/>
</dbReference>
<dbReference type="GO" id="GO:0015556">
    <property type="term" value="F:C4-dicarboxylate transmembrane transporter activity"/>
    <property type="evidence" value="ECO:0007669"/>
    <property type="project" value="InterPro"/>
</dbReference>
<feature type="transmembrane region" description="Helical" evidence="8">
    <location>
        <begin position="110"/>
        <end position="131"/>
    </location>
</feature>
<feature type="transmembrane region" description="Helical" evidence="8">
    <location>
        <begin position="138"/>
        <end position="164"/>
    </location>
</feature>
<dbReference type="RefSeq" id="WP_122628058.1">
    <property type="nucleotide sequence ID" value="NZ_UPPP01000072.1"/>
</dbReference>
<proteinExistence type="inferred from homology"/>
<feature type="transmembrane region" description="Helical" evidence="8">
    <location>
        <begin position="317"/>
        <end position="340"/>
    </location>
</feature>
<evidence type="ECO:0000313" key="10">
    <source>
        <dbReference type="Proteomes" id="UP000277811"/>
    </source>
</evidence>
<dbReference type="NCBIfam" id="TIGR00771">
    <property type="entry name" value="DcuC"/>
    <property type="match status" value="1"/>
</dbReference>
<dbReference type="Proteomes" id="UP000277811">
    <property type="component" value="Unassembled WGS sequence"/>
</dbReference>
<dbReference type="PANTHER" id="PTHR42002">
    <property type="entry name" value="ANAEROBIC C4-DICARBOXYLATE TRANSPORTER DCUC-RELATED"/>
    <property type="match status" value="1"/>
</dbReference>
<feature type="transmembrane region" description="Helical" evidence="8">
    <location>
        <begin position="69"/>
        <end position="90"/>
    </location>
</feature>
<dbReference type="NCBIfam" id="NF037994">
    <property type="entry name" value="DcuC_1"/>
    <property type="match status" value="1"/>
</dbReference>